<evidence type="ECO:0000256" key="3">
    <source>
        <dbReference type="ARBA" id="ARBA00022777"/>
    </source>
</evidence>
<dbReference type="Gene3D" id="3.30.420.40">
    <property type="match status" value="2"/>
</dbReference>
<feature type="binding site" evidence="5">
    <location>
        <position position="16"/>
    </location>
    <ligand>
        <name>ATP</name>
        <dbReference type="ChEBI" id="CHEBI:30616"/>
    </ligand>
</feature>
<dbReference type="GO" id="GO:0005524">
    <property type="term" value="F:ATP binding"/>
    <property type="evidence" value="ECO:0007669"/>
    <property type="project" value="UniProtKB-KW"/>
</dbReference>
<name>A0A9P4M8D1_9PEZI</name>
<keyword evidence="1 5" id="KW-0808">Transferase</keyword>
<feature type="binding site" evidence="5">
    <location>
        <begin position="213"/>
        <end position="217"/>
    </location>
    <ligand>
        <name>ATP</name>
        <dbReference type="ChEBI" id="CHEBI:30616"/>
    </ligand>
</feature>
<feature type="binding site" evidence="5">
    <location>
        <position position="9"/>
    </location>
    <ligand>
        <name>Mg(2+)</name>
        <dbReference type="ChEBI" id="CHEBI:18420"/>
    </ligand>
</feature>
<comment type="caution">
    <text evidence="6">The sequence shown here is derived from an EMBL/GenBank/DDBJ whole genome shotgun (WGS) entry which is preliminary data.</text>
</comment>
<dbReference type="PANTHER" id="PTHR21060">
    <property type="entry name" value="ACETATE KINASE"/>
    <property type="match status" value="1"/>
</dbReference>
<keyword evidence="3 5" id="KW-0418">Kinase</keyword>
<keyword evidence="5" id="KW-0460">Magnesium</keyword>
<dbReference type="HAMAP" id="MF_00020">
    <property type="entry name" value="Acetate_kinase"/>
    <property type="match status" value="1"/>
</dbReference>
<dbReference type="GO" id="GO:0006083">
    <property type="term" value="P:acetate metabolic process"/>
    <property type="evidence" value="ECO:0007669"/>
    <property type="project" value="TreeGrafter"/>
</dbReference>
<comment type="caution">
    <text evidence="5">Lacks conserved residue(s) required for the propagation of feature annotation.</text>
</comment>
<dbReference type="PRINTS" id="PR00471">
    <property type="entry name" value="ACETATEKNASE"/>
</dbReference>
<dbReference type="InterPro" id="IPR023865">
    <property type="entry name" value="Aliphatic_acid_kinase_CS"/>
</dbReference>
<feature type="binding site" evidence="5">
    <location>
        <position position="97"/>
    </location>
    <ligand>
        <name>substrate</name>
    </ligand>
</feature>
<dbReference type="PROSITE" id="PS01076">
    <property type="entry name" value="ACETATE_KINASE_2"/>
    <property type="match status" value="1"/>
</dbReference>
<feature type="binding site" evidence="5">
    <location>
        <position position="402"/>
    </location>
    <ligand>
        <name>Mg(2+)</name>
        <dbReference type="ChEBI" id="CHEBI:18420"/>
    </ligand>
</feature>
<dbReference type="InterPro" id="IPR004372">
    <property type="entry name" value="Ac/propionate_kinase"/>
</dbReference>
<protein>
    <recommendedName>
        <fullName evidence="5">Probable acetate kinase</fullName>
        <ecNumber evidence="5">2.7.2.1</ecNumber>
    </recommendedName>
    <alternativeName>
        <fullName evidence="5">Acetokinase</fullName>
    </alternativeName>
</protein>
<proteinExistence type="inferred from homology"/>
<dbReference type="InterPro" id="IPR000890">
    <property type="entry name" value="Aliphatic_acid_kin_short-chain"/>
</dbReference>
<evidence type="ECO:0000313" key="6">
    <source>
        <dbReference type="EMBL" id="KAF2100930.1"/>
    </source>
</evidence>
<keyword evidence="7" id="KW-1185">Reference proteome</keyword>
<dbReference type="Pfam" id="PF00871">
    <property type="entry name" value="Acetate_kinase"/>
    <property type="match status" value="1"/>
</dbReference>
<dbReference type="EMBL" id="ML978124">
    <property type="protein sequence ID" value="KAF2100930.1"/>
    <property type="molecule type" value="Genomic_DNA"/>
</dbReference>
<dbReference type="Proteomes" id="UP000799772">
    <property type="component" value="Unassembled WGS sequence"/>
</dbReference>
<feature type="site" description="Transition state stabilizer" evidence="5">
    <location>
        <position position="185"/>
    </location>
</feature>
<evidence type="ECO:0000256" key="5">
    <source>
        <dbReference type="HAMAP-Rule" id="MF_03131"/>
    </source>
</evidence>
<comment type="similarity">
    <text evidence="5">Belongs to the acetokinase family.</text>
</comment>
<comment type="pathway">
    <text evidence="5">Metabolic intermediate biosynthesis; acetyl-CoA biosynthesis; acetyl-CoA from acetate: step 1/2.</text>
</comment>
<accession>A0A9P4M8D1</accession>
<keyword evidence="4 5" id="KW-0067">ATP-binding</keyword>
<comment type="cofactor">
    <cofactor evidence="5">
        <name>Mg(2+)</name>
        <dbReference type="ChEBI" id="CHEBI:18420"/>
    </cofactor>
</comment>
<comment type="catalytic activity">
    <reaction evidence="5">
        <text>acetate + ATP = acetyl phosphate + ADP</text>
        <dbReference type="Rhea" id="RHEA:11352"/>
        <dbReference type="ChEBI" id="CHEBI:22191"/>
        <dbReference type="ChEBI" id="CHEBI:30089"/>
        <dbReference type="ChEBI" id="CHEBI:30616"/>
        <dbReference type="ChEBI" id="CHEBI:456216"/>
        <dbReference type="EC" id="2.7.2.1"/>
    </reaction>
</comment>
<feature type="site" description="Transition state stabilizer" evidence="5">
    <location>
        <position position="246"/>
    </location>
</feature>
<dbReference type="PROSITE" id="PS01075">
    <property type="entry name" value="ACETATE_KINASE_1"/>
    <property type="match status" value="1"/>
</dbReference>
<dbReference type="AlphaFoldDB" id="A0A9P4M8D1"/>
<dbReference type="PIRSF" id="PIRSF000722">
    <property type="entry name" value="Acetate_prop_kin"/>
    <property type="match status" value="1"/>
</dbReference>
<evidence type="ECO:0000256" key="1">
    <source>
        <dbReference type="ARBA" id="ARBA00022679"/>
    </source>
</evidence>
<keyword evidence="5" id="KW-0479">Metal-binding</keyword>
<evidence type="ECO:0000313" key="7">
    <source>
        <dbReference type="Proteomes" id="UP000799772"/>
    </source>
</evidence>
<dbReference type="GO" id="GO:0000287">
    <property type="term" value="F:magnesium ion binding"/>
    <property type="evidence" value="ECO:0007669"/>
    <property type="project" value="UniProtKB-UniRule"/>
</dbReference>
<dbReference type="PANTHER" id="PTHR21060:SF15">
    <property type="entry name" value="ACETATE KINASE-RELATED"/>
    <property type="match status" value="1"/>
</dbReference>
<dbReference type="GO" id="GO:0006085">
    <property type="term" value="P:acetyl-CoA biosynthetic process"/>
    <property type="evidence" value="ECO:0007669"/>
    <property type="project" value="UniProtKB-UniRule"/>
</dbReference>
<dbReference type="GO" id="GO:0008776">
    <property type="term" value="F:acetate kinase activity"/>
    <property type="evidence" value="ECO:0007669"/>
    <property type="project" value="UniProtKB-UniRule"/>
</dbReference>
<dbReference type="EC" id="2.7.2.1" evidence="5"/>
<dbReference type="SUPFAM" id="SSF53067">
    <property type="entry name" value="Actin-like ATPase domain"/>
    <property type="match status" value="2"/>
</dbReference>
<organism evidence="6 7">
    <name type="scientific">Rhizodiscina lignyota</name>
    <dbReference type="NCBI Taxonomy" id="1504668"/>
    <lineage>
        <taxon>Eukaryota</taxon>
        <taxon>Fungi</taxon>
        <taxon>Dikarya</taxon>
        <taxon>Ascomycota</taxon>
        <taxon>Pezizomycotina</taxon>
        <taxon>Dothideomycetes</taxon>
        <taxon>Pleosporomycetidae</taxon>
        <taxon>Aulographales</taxon>
        <taxon>Rhizodiscinaceae</taxon>
        <taxon>Rhizodiscina</taxon>
    </lineage>
</organism>
<feature type="active site" description="Proton donor/acceptor" evidence="5">
    <location>
        <position position="153"/>
    </location>
</feature>
<reference evidence="6" key="1">
    <citation type="journal article" date="2020" name="Stud. Mycol.">
        <title>101 Dothideomycetes genomes: a test case for predicting lifestyles and emergence of pathogens.</title>
        <authorList>
            <person name="Haridas S."/>
            <person name="Albert R."/>
            <person name="Binder M."/>
            <person name="Bloem J."/>
            <person name="Labutti K."/>
            <person name="Salamov A."/>
            <person name="Andreopoulos B."/>
            <person name="Baker S."/>
            <person name="Barry K."/>
            <person name="Bills G."/>
            <person name="Bluhm B."/>
            <person name="Cannon C."/>
            <person name="Castanera R."/>
            <person name="Culley D."/>
            <person name="Daum C."/>
            <person name="Ezra D."/>
            <person name="Gonzalez J."/>
            <person name="Henrissat B."/>
            <person name="Kuo A."/>
            <person name="Liang C."/>
            <person name="Lipzen A."/>
            <person name="Lutzoni F."/>
            <person name="Magnuson J."/>
            <person name="Mondo S."/>
            <person name="Nolan M."/>
            <person name="Ohm R."/>
            <person name="Pangilinan J."/>
            <person name="Park H.-J."/>
            <person name="Ramirez L."/>
            <person name="Alfaro M."/>
            <person name="Sun H."/>
            <person name="Tritt A."/>
            <person name="Yoshinaga Y."/>
            <person name="Zwiers L.-H."/>
            <person name="Turgeon B."/>
            <person name="Goodwin S."/>
            <person name="Spatafora J."/>
            <person name="Crous P."/>
            <person name="Grigoriev I."/>
        </authorList>
    </citation>
    <scope>NUCLEOTIDE SEQUENCE</scope>
    <source>
        <strain evidence="6">CBS 133067</strain>
    </source>
</reference>
<sequence>MSEIILSINAGSSSLKVSVYKSTSPNPIQLAEAQIDGLTAPPAKLKYNRGDVRIKGEDVTDVHDQGSAFKDLLDRFLNDDGLPEVKDKESIKFASHRVVHGGDFSEAQIINKDTYGKLEELSDLAPLHNAAALSLVRAIHDHLPHATNIAFFDSAFHATIPKQITAQAIDPKIANRNKLRKYGFHGLSYGFIVSAISEYLDKPLSSLNIIALHLGSGASVCAVKNGLSYDTSMGLTPLAGLPGATRSGSVDPSLIFHYTHHAGRLSHNAAKGMRLTEAEEILNKESGWKALTGTTDFGQISTKAAQGDEMCKLAFDIFVDRILNFVAGYYVKLGGKVDAMVFAGGIGEKGAELRDAVIAHFECLGFGLDGEKNVHAAEKEDVVVDISDKEARHKVLVCRTDEQLQMARGVVRDGPRFGKQQ</sequence>
<dbReference type="InterPro" id="IPR043129">
    <property type="entry name" value="ATPase_NBD"/>
</dbReference>
<evidence type="ECO:0000256" key="2">
    <source>
        <dbReference type="ARBA" id="ARBA00022741"/>
    </source>
</evidence>
<dbReference type="OrthoDB" id="67445at2759"/>
<dbReference type="NCBIfam" id="TIGR00016">
    <property type="entry name" value="ackA"/>
    <property type="match status" value="1"/>
</dbReference>
<gene>
    <name evidence="6" type="ORF">NA57DRAFT_74527</name>
</gene>
<keyword evidence="2 5" id="KW-0547">Nucleotide-binding</keyword>
<evidence type="ECO:0000256" key="4">
    <source>
        <dbReference type="ARBA" id="ARBA00022840"/>
    </source>
</evidence>